<dbReference type="Proteomes" id="UP001589793">
    <property type="component" value="Unassembled WGS sequence"/>
</dbReference>
<proteinExistence type="predicted"/>
<organism evidence="2 3">
    <name type="scientific">Brachybacterium hainanense</name>
    <dbReference type="NCBI Taxonomy" id="1541174"/>
    <lineage>
        <taxon>Bacteria</taxon>
        <taxon>Bacillati</taxon>
        <taxon>Actinomycetota</taxon>
        <taxon>Actinomycetes</taxon>
        <taxon>Micrococcales</taxon>
        <taxon>Dermabacteraceae</taxon>
        <taxon>Brachybacterium</taxon>
    </lineage>
</organism>
<reference evidence="2 3" key="1">
    <citation type="submission" date="2024-09" db="EMBL/GenBank/DDBJ databases">
        <authorList>
            <person name="Sun Q."/>
            <person name="Mori K."/>
        </authorList>
    </citation>
    <scope>NUCLEOTIDE SEQUENCE [LARGE SCALE GENOMIC DNA]</scope>
    <source>
        <strain evidence="2 3">CICC 10874</strain>
    </source>
</reference>
<evidence type="ECO:0000313" key="2">
    <source>
        <dbReference type="EMBL" id="MFC0675867.1"/>
    </source>
</evidence>
<accession>A0ABV6RHK4</accession>
<gene>
    <name evidence="2" type="ORF">ACFFF6_18105</name>
</gene>
<protein>
    <submittedName>
        <fullName evidence="2">Uncharacterized protein</fullName>
    </submittedName>
</protein>
<name>A0ABV6RHK4_9MICO</name>
<sequence length="73" mass="7824">MSTRRGRVVISSLTGEPIPWDEESQAPVPGPGAVDRPLIPDCAEADSRDVETSGSSDDARITRDVPPHWGNGR</sequence>
<evidence type="ECO:0000313" key="3">
    <source>
        <dbReference type="Proteomes" id="UP001589793"/>
    </source>
</evidence>
<feature type="region of interest" description="Disordered" evidence="1">
    <location>
        <begin position="1"/>
        <end position="73"/>
    </location>
</feature>
<evidence type="ECO:0000256" key="1">
    <source>
        <dbReference type="SAM" id="MobiDB-lite"/>
    </source>
</evidence>
<feature type="compositionally biased region" description="Basic and acidic residues" evidence="1">
    <location>
        <begin position="45"/>
        <end position="66"/>
    </location>
</feature>
<comment type="caution">
    <text evidence="2">The sequence shown here is derived from an EMBL/GenBank/DDBJ whole genome shotgun (WGS) entry which is preliminary data.</text>
</comment>
<keyword evidence="3" id="KW-1185">Reference proteome</keyword>
<dbReference type="RefSeq" id="WP_376982903.1">
    <property type="nucleotide sequence ID" value="NZ_JBHLSV010000031.1"/>
</dbReference>
<dbReference type="EMBL" id="JBHLSV010000031">
    <property type="protein sequence ID" value="MFC0675867.1"/>
    <property type="molecule type" value="Genomic_DNA"/>
</dbReference>